<dbReference type="InterPro" id="IPR050408">
    <property type="entry name" value="HGPRT"/>
</dbReference>
<dbReference type="GO" id="GO:0006178">
    <property type="term" value="P:guanine salvage"/>
    <property type="evidence" value="ECO:0007669"/>
    <property type="project" value="TreeGrafter"/>
</dbReference>
<dbReference type="GO" id="GO:0005829">
    <property type="term" value="C:cytosol"/>
    <property type="evidence" value="ECO:0007669"/>
    <property type="project" value="TreeGrafter"/>
</dbReference>
<evidence type="ECO:0000256" key="3">
    <source>
        <dbReference type="ARBA" id="ARBA00004669"/>
    </source>
</evidence>
<dbReference type="AlphaFoldDB" id="A0A161SC10"/>
<keyword evidence="19" id="KW-1185">Reference proteome</keyword>
<dbReference type="UniPathway" id="UPA00591">
    <property type="reaction ID" value="UER00648"/>
</dbReference>
<dbReference type="GO" id="GO:0046100">
    <property type="term" value="P:hypoxanthine metabolic process"/>
    <property type="evidence" value="ECO:0007669"/>
    <property type="project" value="TreeGrafter"/>
</dbReference>
<name>A0A161SC10_9FLAO</name>
<dbReference type="GO" id="GO:0032263">
    <property type="term" value="P:GMP salvage"/>
    <property type="evidence" value="ECO:0007669"/>
    <property type="project" value="TreeGrafter"/>
</dbReference>
<sequence length="177" mass="20280">MEIQVLDKVFVPFISRERIDTRLSEIAKQIEKDMNGDVPVFIGVLNGSFMVISDLVKHYEGSCEMSFVKMASYIGTQSTNQVNQLLGLDIDVTDRRVVIIEDIVDTGNTLVALKKLFDQHRPKEVRICTLCLKPEAYTKDIPLDYVAFEIENKFIVGYGMDYNKHGRNIPEIYQIKE</sequence>
<dbReference type="Proteomes" id="UP000183077">
    <property type="component" value="Unassembled WGS sequence"/>
</dbReference>
<dbReference type="EMBL" id="FNYS01000001">
    <property type="protein sequence ID" value="SEI47990.1"/>
    <property type="molecule type" value="Genomic_DNA"/>
</dbReference>
<evidence type="ECO:0000256" key="6">
    <source>
        <dbReference type="ARBA" id="ARBA00022490"/>
    </source>
</evidence>
<keyword evidence="11 15" id="KW-0547">Nucleotide-binding</keyword>
<dbReference type="PANTHER" id="PTHR43340">
    <property type="entry name" value="HYPOXANTHINE-GUANINE PHOSPHORIBOSYLTRANSFERASE"/>
    <property type="match status" value="1"/>
</dbReference>
<evidence type="ECO:0000313" key="18">
    <source>
        <dbReference type="EMBL" id="SEI47990.1"/>
    </source>
</evidence>
<evidence type="ECO:0000256" key="11">
    <source>
        <dbReference type="ARBA" id="ARBA00022741"/>
    </source>
</evidence>
<evidence type="ECO:0000256" key="13">
    <source>
        <dbReference type="ARBA" id="ARBA00048811"/>
    </source>
</evidence>
<dbReference type="GO" id="GO:0004422">
    <property type="term" value="F:hypoxanthine phosphoribosyltransferase activity"/>
    <property type="evidence" value="ECO:0007669"/>
    <property type="project" value="InterPro"/>
</dbReference>
<dbReference type="InterPro" id="IPR005904">
    <property type="entry name" value="Hxn_phspho_trans"/>
</dbReference>
<comment type="catalytic activity">
    <reaction evidence="14">
        <text>IMP + diphosphate = hypoxanthine + 5-phospho-alpha-D-ribose 1-diphosphate</text>
        <dbReference type="Rhea" id="RHEA:17973"/>
        <dbReference type="ChEBI" id="CHEBI:17368"/>
        <dbReference type="ChEBI" id="CHEBI:33019"/>
        <dbReference type="ChEBI" id="CHEBI:58017"/>
        <dbReference type="ChEBI" id="CHEBI:58053"/>
        <dbReference type="EC" id="2.4.2.8"/>
    </reaction>
    <physiologicalReaction direction="right-to-left" evidence="14">
        <dbReference type="Rhea" id="RHEA:17975"/>
    </physiologicalReaction>
</comment>
<keyword evidence="10 15" id="KW-0660">Purine salvage</keyword>
<proteinExistence type="inferred from homology"/>
<comment type="pathway">
    <text evidence="3 15">Purine metabolism; IMP biosynthesis via salvage pathway; IMP from hypoxanthine: step 1/1.</text>
</comment>
<evidence type="ECO:0000256" key="4">
    <source>
        <dbReference type="ARBA" id="ARBA00008391"/>
    </source>
</evidence>
<dbReference type="GO" id="GO:0006166">
    <property type="term" value="P:purine ribonucleoside salvage"/>
    <property type="evidence" value="ECO:0007669"/>
    <property type="project" value="UniProtKB-KW"/>
</dbReference>
<dbReference type="RefSeq" id="WP_038985449.1">
    <property type="nucleotide sequence ID" value="NZ_FNYS01000001.1"/>
</dbReference>
<reference evidence="18 20" key="2">
    <citation type="submission" date="2016-10" db="EMBL/GenBank/DDBJ databases">
        <authorList>
            <person name="de Groot N.N."/>
        </authorList>
    </citation>
    <scope>NUCLEOTIDE SEQUENCE [LARGE SCALE GENOMIC DNA]</scope>
    <source>
        <strain evidence="18 20">DSM 23048</strain>
    </source>
</reference>
<dbReference type="InterPro" id="IPR000836">
    <property type="entry name" value="PRTase_dom"/>
</dbReference>
<evidence type="ECO:0000256" key="8">
    <source>
        <dbReference type="ARBA" id="ARBA00022679"/>
    </source>
</evidence>
<dbReference type="CDD" id="cd06223">
    <property type="entry name" value="PRTases_typeI"/>
    <property type="match status" value="1"/>
</dbReference>
<organism evidence="17 19">
    <name type="scientific">Myroides marinus</name>
    <dbReference type="NCBI Taxonomy" id="703342"/>
    <lineage>
        <taxon>Bacteria</taxon>
        <taxon>Pseudomonadati</taxon>
        <taxon>Bacteroidota</taxon>
        <taxon>Flavobacteriia</taxon>
        <taxon>Flavobacteriales</taxon>
        <taxon>Flavobacteriaceae</taxon>
        <taxon>Myroides</taxon>
    </lineage>
</organism>
<gene>
    <name evidence="17" type="ORF">AV926_04555</name>
    <name evidence="18" type="ORF">SAMN04488018_10163</name>
</gene>
<dbReference type="Proteomes" id="UP000076630">
    <property type="component" value="Unassembled WGS sequence"/>
</dbReference>
<dbReference type="Pfam" id="PF00156">
    <property type="entry name" value="Pribosyltran"/>
    <property type="match status" value="1"/>
</dbReference>
<comment type="similarity">
    <text evidence="4 15">Belongs to the purine/pyrimidine phosphoribosyltransferase family.</text>
</comment>
<evidence type="ECO:0000256" key="5">
    <source>
        <dbReference type="ARBA" id="ARBA00011895"/>
    </source>
</evidence>
<reference evidence="17 19" key="1">
    <citation type="submission" date="2016-01" db="EMBL/GenBank/DDBJ databases">
        <title>Whole genome sequencing of Myroides marinus L41.</title>
        <authorList>
            <person name="Hong K.W."/>
        </authorList>
    </citation>
    <scope>NUCLEOTIDE SEQUENCE [LARGE SCALE GENOMIC DNA]</scope>
    <source>
        <strain evidence="17 19">L41</strain>
    </source>
</reference>
<evidence type="ECO:0000256" key="15">
    <source>
        <dbReference type="RuleBase" id="RU364099"/>
    </source>
</evidence>
<evidence type="ECO:0000256" key="14">
    <source>
        <dbReference type="ARBA" id="ARBA00049402"/>
    </source>
</evidence>
<protein>
    <recommendedName>
        <fullName evidence="5 15">Hypoxanthine phosphoribosyltransferase</fullName>
        <ecNumber evidence="5 15">2.4.2.8</ecNumber>
    </recommendedName>
</protein>
<dbReference type="PANTHER" id="PTHR43340:SF1">
    <property type="entry name" value="HYPOXANTHINE PHOSPHORIBOSYLTRANSFERASE"/>
    <property type="match status" value="1"/>
</dbReference>
<evidence type="ECO:0000256" key="12">
    <source>
        <dbReference type="ARBA" id="ARBA00022842"/>
    </source>
</evidence>
<evidence type="ECO:0000259" key="16">
    <source>
        <dbReference type="Pfam" id="PF00156"/>
    </source>
</evidence>
<comment type="cofactor">
    <cofactor evidence="1 15">
        <name>Mg(2+)</name>
        <dbReference type="ChEBI" id="CHEBI:18420"/>
    </cofactor>
</comment>
<dbReference type="EC" id="2.4.2.8" evidence="5 15"/>
<evidence type="ECO:0000256" key="7">
    <source>
        <dbReference type="ARBA" id="ARBA00022676"/>
    </source>
</evidence>
<keyword evidence="9 15" id="KW-0479">Metal-binding</keyword>
<keyword evidence="6 15" id="KW-0963">Cytoplasm</keyword>
<accession>A0A161SC10</accession>
<keyword evidence="8 15" id="KW-0808">Transferase</keyword>
<evidence type="ECO:0000256" key="2">
    <source>
        <dbReference type="ARBA" id="ARBA00004496"/>
    </source>
</evidence>
<dbReference type="GO" id="GO:0000287">
    <property type="term" value="F:magnesium ion binding"/>
    <property type="evidence" value="ECO:0007669"/>
    <property type="project" value="TreeGrafter"/>
</dbReference>
<dbReference type="NCBIfam" id="TIGR01203">
    <property type="entry name" value="HGPRTase"/>
    <property type="match status" value="1"/>
</dbReference>
<evidence type="ECO:0000313" key="20">
    <source>
        <dbReference type="Proteomes" id="UP000183077"/>
    </source>
</evidence>
<dbReference type="SUPFAM" id="SSF53271">
    <property type="entry name" value="PRTase-like"/>
    <property type="match status" value="1"/>
</dbReference>
<evidence type="ECO:0000256" key="1">
    <source>
        <dbReference type="ARBA" id="ARBA00001946"/>
    </source>
</evidence>
<dbReference type="GO" id="GO:0000166">
    <property type="term" value="F:nucleotide binding"/>
    <property type="evidence" value="ECO:0007669"/>
    <property type="project" value="UniProtKB-KW"/>
</dbReference>
<dbReference type="EMBL" id="LQNU01000038">
    <property type="protein sequence ID" value="KZE83555.1"/>
    <property type="molecule type" value="Genomic_DNA"/>
</dbReference>
<keyword evidence="7 15" id="KW-0328">Glycosyltransferase</keyword>
<evidence type="ECO:0000313" key="17">
    <source>
        <dbReference type="EMBL" id="KZE83555.1"/>
    </source>
</evidence>
<evidence type="ECO:0000256" key="10">
    <source>
        <dbReference type="ARBA" id="ARBA00022726"/>
    </source>
</evidence>
<evidence type="ECO:0000313" key="19">
    <source>
        <dbReference type="Proteomes" id="UP000076630"/>
    </source>
</evidence>
<evidence type="ECO:0000256" key="9">
    <source>
        <dbReference type="ARBA" id="ARBA00022723"/>
    </source>
</evidence>
<dbReference type="OrthoDB" id="9802824at2"/>
<dbReference type="GO" id="GO:0032264">
    <property type="term" value="P:IMP salvage"/>
    <property type="evidence" value="ECO:0007669"/>
    <property type="project" value="UniProtKB-UniPathway"/>
</dbReference>
<dbReference type="GeneID" id="82255298"/>
<dbReference type="Gene3D" id="3.40.50.2020">
    <property type="match status" value="1"/>
</dbReference>
<keyword evidence="12 15" id="KW-0460">Magnesium</keyword>
<feature type="domain" description="Phosphoribosyltransferase" evidence="16">
    <location>
        <begin position="22"/>
        <end position="162"/>
    </location>
</feature>
<comment type="catalytic activity">
    <reaction evidence="13">
        <text>GMP + diphosphate = guanine + 5-phospho-alpha-D-ribose 1-diphosphate</text>
        <dbReference type="Rhea" id="RHEA:25424"/>
        <dbReference type="ChEBI" id="CHEBI:16235"/>
        <dbReference type="ChEBI" id="CHEBI:33019"/>
        <dbReference type="ChEBI" id="CHEBI:58017"/>
        <dbReference type="ChEBI" id="CHEBI:58115"/>
        <dbReference type="EC" id="2.4.2.8"/>
    </reaction>
    <physiologicalReaction direction="right-to-left" evidence="13">
        <dbReference type="Rhea" id="RHEA:25426"/>
    </physiologicalReaction>
</comment>
<dbReference type="InterPro" id="IPR029057">
    <property type="entry name" value="PRTase-like"/>
</dbReference>
<comment type="subcellular location">
    <subcellularLocation>
        <location evidence="2 15">Cytoplasm</location>
    </subcellularLocation>
</comment>